<dbReference type="RefSeq" id="WP_126029656.1">
    <property type="nucleotide sequence ID" value="NZ_QXGJ01000003.1"/>
</dbReference>
<dbReference type="EMBL" id="QXGJ01000003">
    <property type="protein sequence ID" value="RSX51462.1"/>
    <property type="molecule type" value="Genomic_DNA"/>
</dbReference>
<comment type="caution">
    <text evidence="3">The sequence shown here is derived from an EMBL/GenBank/DDBJ whole genome shotgun (WGS) entry which is preliminary data.</text>
</comment>
<reference evidence="3 4" key="1">
    <citation type="submission" date="2018-09" db="EMBL/GenBank/DDBJ databases">
        <title>Characterization of the phylogenetic diversity of five novel species belonging to the genus Bifidobacterium.</title>
        <authorList>
            <person name="Lugli G.A."/>
            <person name="Duranti S."/>
            <person name="Milani C."/>
        </authorList>
    </citation>
    <scope>NUCLEOTIDE SEQUENCE [LARGE SCALE GENOMIC DNA]</scope>
    <source>
        <strain evidence="3 4">2028B</strain>
    </source>
</reference>
<dbReference type="Proteomes" id="UP000288607">
    <property type="component" value="Unassembled WGS sequence"/>
</dbReference>
<evidence type="ECO:0000313" key="4">
    <source>
        <dbReference type="Proteomes" id="UP000288607"/>
    </source>
</evidence>
<gene>
    <name evidence="3" type="ORF">D2E23_0725</name>
</gene>
<feature type="region of interest" description="Disordered" evidence="1">
    <location>
        <begin position="1"/>
        <end position="30"/>
    </location>
</feature>
<sequence>MTDETRNPEAEPQAAATGAGEERTDMSITTATNTVMPNAAAGDSETMPSDTASGIDALGALDALNSLHELNSDRDRMAKRSEHGMRAMCIHLSLLYIPGVLAYWSIGLMFGGRFVSDIAYIVTMTALVLIVLSPLLLIARYRKTTGMPAFATNSAKRAAFRDRRFFAAYLTSIIAQLLLPWTGFAWGFIGGNWIGAIVLAVLTALAIYGLERWHIREWTRVSRLPVAPEEDPHAR</sequence>
<accession>A0A430FFD8</accession>
<proteinExistence type="predicted"/>
<organism evidence="3 4">
    <name type="scientific">Bifidobacterium callimiconis</name>
    <dbReference type="NCBI Taxonomy" id="2306973"/>
    <lineage>
        <taxon>Bacteria</taxon>
        <taxon>Bacillati</taxon>
        <taxon>Actinomycetota</taxon>
        <taxon>Actinomycetes</taxon>
        <taxon>Bifidobacteriales</taxon>
        <taxon>Bifidobacteriaceae</taxon>
        <taxon>Bifidobacterium</taxon>
    </lineage>
</organism>
<protein>
    <submittedName>
        <fullName evidence="3">Uncharacterized protein</fullName>
    </submittedName>
</protein>
<keyword evidence="2" id="KW-0812">Transmembrane</keyword>
<keyword evidence="4" id="KW-1185">Reference proteome</keyword>
<name>A0A430FFD8_9BIFI</name>
<feature type="transmembrane region" description="Helical" evidence="2">
    <location>
        <begin position="166"/>
        <end position="187"/>
    </location>
</feature>
<evidence type="ECO:0000313" key="3">
    <source>
        <dbReference type="EMBL" id="RSX51462.1"/>
    </source>
</evidence>
<dbReference type="OrthoDB" id="9827815at2"/>
<evidence type="ECO:0000256" key="1">
    <source>
        <dbReference type="SAM" id="MobiDB-lite"/>
    </source>
</evidence>
<feature type="transmembrane region" description="Helical" evidence="2">
    <location>
        <begin position="193"/>
        <end position="210"/>
    </location>
</feature>
<evidence type="ECO:0000256" key="2">
    <source>
        <dbReference type="SAM" id="Phobius"/>
    </source>
</evidence>
<keyword evidence="2" id="KW-0472">Membrane</keyword>
<dbReference type="AlphaFoldDB" id="A0A430FFD8"/>
<feature type="transmembrane region" description="Helical" evidence="2">
    <location>
        <begin position="84"/>
        <end position="106"/>
    </location>
</feature>
<keyword evidence="2" id="KW-1133">Transmembrane helix</keyword>
<feature type="transmembrane region" description="Helical" evidence="2">
    <location>
        <begin position="118"/>
        <end position="139"/>
    </location>
</feature>